<proteinExistence type="predicted"/>
<accession>A0A6N9UFB0</accession>
<evidence type="ECO:0000313" key="2">
    <source>
        <dbReference type="Proteomes" id="UP000469545"/>
    </source>
</evidence>
<dbReference type="AlphaFoldDB" id="A0A6N9UFB0"/>
<comment type="caution">
    <text evidence="1">The sequence shown here is derived from an EMBL/GenBank/DDBJ whole genome shotgun (WGS) entry which is preliminary data.</text>
</comment>
<dbReference type="Proteomes" id="UP000469545">
    <property type="component" value="Unassembled WGS sequence"/>
</dbReference>
<keyword evidence="2" id="KW-1185">Reference proteome</keyword>
<sequence>VLCAALRRWPGTPPDAAAFAALADQVGRHHLRTVLARSSAQASAFVTASAVAAGHFSFRQVCELAGLTLPEGERARTEPAVAGLLGPLVRPRVYDPLVAERLLGLLDADRRRVLHERAVRLARQEGFAPEVLGLLVSRISLDEPWVADALHAAGAAARRSGDHDAAVVLLDRALDHAAAARRHTETLLE</sequence>
<name>A0A6N9UFB0_9ACTN</name>
<feature type="non-terminal residue" evidence="1">
    <location>
        <position position="1"/>
    </location>
</feature>
<reference evidence="1 2" key="1">
    <citation type="submission" date="2020-01" db="EMBL/GenBank/DDBJ databases">
        <title>Insect and environment-associated Actinomycetes.</title>
        <authorList>
            <person name="Currrie C."/>
            <person name="Chevrette M."/>
            <person name="Carlson C."/>
            <person name="Stubbendieck R."/>
            <person name="Wendt-Pienkowski E."/>
        </authorList>
    </citation>
    <scope>NUCLEOTIDE SEQUENCE [LARGE SCALE GENOMIC DNA]</scope>
    <source>
        <strain evidence="1 2">SID14172</strain>
    </source>
</reference>
<feature type="non-terminal residue" evidence="1">
    <location>
        <position position="189"/>
    </location>
</feature>
<protein>
    <submittedName>
        <fullName evidence="1">Uncharacterized protein</fullName>
    </submittedName>
</protein>
<organism evidence="1 2">
    <name type="scientific">Streptomyces coelicoflavus</name>
    <dbReference type="NCBI Taxonomy" id="285562"/>
    <lineage>
        <taxon>Bacteria</taxon>
        <taxon>Bacillati</taxon>
        <taxon>Actinomycetota</taxon>
        <taxon>Actinomycetes</taxon>
        <taxon>Kitasatosporales</taxon>
        <taxon>Streptomycetaceae</taxon>
        <taxon>Streptomyces</taxon>
    </lineage>
</organism>
<dbReference type="EMBL" id="JAAGMB010000164">
    <property type="protein sequence ID" value="NEB16315.1"/>
    <property type="molecule type" value="Genomic_DNA"/>
</dbReference>
<gene>
    <name evidence="1" type="ORF">G3I46_07250</name>
</gene>
<evidence type="ECO:0000313" key="1">
    <source>
        <dbReference type="EMBL" id="NEB16315.1"/>
    </source>
</evidence>